<dbReference type="AlphaFoldDB" id="A0A398AZQ1"/>
<dbReference type="Gene3D" id="3.10.580.10">
    <property type="entry name" value="CBS-domain"/>
    <property type="match status" value="1"/>
</dbReference>
<dbReference type="Pfam" id="PF00571">
    <property type="entry name" value="CBS"/>
    <property type="match status" value="1"/>
</dbReference>
<dbReference type="EMBL" id="QWVT01000037">
    <property type="protein sequence ID" value="RID82514.1"/>
    <property type="molecule type" value="Genomic_DNA"/>
</dbReference>
<evidence type="ECO:0000313" key="3">
    <source>
        <dbReference type="EMBL" id="RID82514.1"/>
    </source>
</evidence>
<organism evidence="3 4">
    <name type="scientific">Mesobacillus zeae</name>
    <dbReference type="NCBI Taxonomy" id="1917180"/>
    <lineage>
        <taxon>Bacteria</taxon>
        <taxon>Bacillati</taxon>
        <taxon>Bacillota</taxon>
        <taxon>Bacilli</taxon>
        <taxon>Bacillales</taxon>
        <taxon>Bacillaceae</taxon>
        <taxon>Mesobacillus</taxon>
    </lineage>
</organism>
<evidence type="ECO:0000259" key="2">
    <source>
        <dbReference type="PROSITE" id="PS51371"/>
    </source>
</evidence>
<proteinExistence type="predicted"/>
<gene>
    <name evidence="3" type="ORF">D1970_18785</name>
</gene>
<keyword evidence="1" id="KW-0129">CBS domain</keyword>
<comment type="caution">
    <text evidence="3">The sequence shown here is derived from an EMBL/GenBank/DDBJ whole genome shotgun (WGS) entry which is preliminary data.</text>
</comment>
<dbReference type="Proteomes" id="UP000265816">
    <property type="component" value="Unassembled WGS sequence"/>
</dbReference>
<sequence>MAQPAKLFFTEKGYAITVLIYRLKTSDTEESAVEKKNHRDLSRQFEAAFNRIHKSLKEMVKKPDSQAFVELLYSGFKSHSLIRKYKKELHQFAKLRNAIVHEKVDIDYYIAEPHKEVVDRIEKIASHFEQPQMAVSIATTPVFYYYEDALLKDLLKVINKFDFTRFPIYDKDGEYKALLTSTEIIQWMAKHISSKFITIENVKVSELLASKKHYYVRFVSEAATLFEVEELFEESHTRDRKLRAVFITKTGKTNEKPIGVMTPWDLIESDGNVKDS</sequence>
<dbReference type="OrthoDB" id="49104at2"/>
<name>A0A398AZQ1_9BACI</name>
<dbReference type="InterPro" id="IPR000644">
    <property type="entry name" value="CBS_dom"/>
</dbReference>
<feature type="domain" description="CBS" evidence="2">
    <location>
        <begin position="138"/>
        <end position="194"/>
    </location>
</feature>
<evidence type="ECO:0000313" key="4">
    <source>
        <dbReference type="Proteomes" id="UP000265816"/>
    </source>
</evidence>
<evidence type="ECO:0000256" key="1">
    <source>
        <dbReference type="PROSITE-ProRule" id="PRU00703"/>
    </source>
</evidence>
<dbReference type="SUPFAM" id="SSF54631">
    <property type="entry name" value="CBS-domain pair"/>
    <property type="match status" value="1"/>
</dbReference>
<accession>A0A398AZQ1</accession>
<dbReference type="InterPro" id="IPR046342">
    <property type="entry name" value="CBS_dom_sf"/>
</dbReference>
<reference evidence="3 4" key="1">
    <citation type="submission" date="2018-08" db="EMBL/GenBank/DDBJ databases">
        <title>Bacillus jemisoniae sp. nov., Bacillus chryseoplanitiae sp. nov., Bacillus resnikiae sp. nov., and Bacillus frankliniae sp. nov., isolated from Viking spacecraft and associated surfaces.</title>
        <authorList>
            <person name="Seuylemezian A."/>
            <person name="Vaishampayan P."/>
        </authorList>
    </citation>
    <scope>NUCLEOTIDE SEQUENCE [LARGE SCALE GENOMIC DNA]</scope>
    <source>
        <strain evidence="3 4">JJ-247</strain>
    </source>
</reference>
<protein>
    <submittedName>
        <fullName evidence="3">CBS domain-containing protein</fullName>
    </submittedName>
</protein>
<dbReference type="PROSITE" id="PS51371">
    <property type="entry name" value="CBS"/>
    <property type="match status" value="1"/>
</dbReference>
<keyword evidence="4" id="KW-1185">Reference proteome</keyword>